<evidence type="ECO:0000313" key="1">
    <source>
        <dbReference type="EMBL" id="MBI4596206.1"/>
    </source>
</evidence>
<sequence length="376" mass="42433">MSWIMHHSKSEQYASLAEIATKQGDADQAKKLYRLAAEAETQALFDLESGKKQTLGITAVSAASLWYKAHDFRQAQTVAHKWLATDLLPDFAVDQLQALLQNIWSEIIRERAGVKFTKGEVLISVSGGEVIVGGAPLDLILRKVDEVRGLFYRTAEMLLNLPLRKHGPPNWEIQEQCRPWLFQAPAGSYQFAVRVEKPRQMKLFEDAAPRVEEVTKKFLEIVKASVEDPESELAEVVPDPEYRSTFLKLARNLAPTGKSFDKLEIKSVGGIDFRPIILIPRCRDTINDILKKTEPRFESSKDQEKSQVHGILRALHLDKDWLEVHTTMEPPQSYVIYGAGDAIDDVVGPMVNRPVIVDVVRGQTGKLYFRDIQSDE</sequence>
<dbReference type="EMBL" id="JACQWF010000333">
    <property type="protein sequence ID" value="MBI4596206.1"/>
    <property type="molecule type" value="Genomic_DNA"/>
</dbReference>
<accession>A0A933LRB5</accession>
<dbReference type="AlphaFoldDB" id="A0A933LRB5"/>
<name>A0A933LRB5_UNCTE</name>
<gene>
    <name evidence="1" type="ORF">HY730_07520</name>
</gene>
<protein>
    <submittedName>
        <fullName evidence="1">Uncharacterized protein</fullName>
    </submittedName>
</protein>
<comment type="caution">
    <text evidence="1">The sequence shown here is derived from an EMBL/GenBank/DDBJ whole genome shotgun (WGS) entry which is preliminary data.</text>
</comment>
<organism evidence="1 2">
    <name type="scientific">Tectimicrobiota bacterium</name>
    <dbReference type="NCBI Taxonomy" id="2528274"/>
    <lineage>
        <taxon>Bacteria</taxon>
        <taxon>Pseudomonadati</taxon>
        <taxon>Nitrospinota/Tectimicrobiota group</taxon>
        <taxon>Candidatus Tectimicrobiota</taxon>
    </lineage>
</organism>
<dbReference type="Proteomes" id="UP000772181">
    <property type="component" value="Unassembled WGS sequence"/>
</dbReference>
<evidence type="ECO:0000313" key="2">
    <source>
        <dbReference type="Proteomes" id="UP000772181"/>
    </source>
</evidence>
<reference evidence="1" key="1">
    <citation type="submission" date="2020-07" db="EMBL/GenBank/DDBJ databases">
        <title>Huge and variable diversity of episymbiotic CPR bacteria and DPANN archaea in groundwater ecosystems.</title>
        <authorList>
            <person name="He C.Y."/>
            <person name="Keren R."/>
            <person name="Whittaker M."/>
            <person name="Farag I.F."/>
            <person name="Doudna J."/>
            <person name="Cate J.H.D."/>
            <person name="Banfield J.F."/>
        </authorList>
    </citation>
    <scope>NUCLEOTIDE SEQUENCE</scope>
    <source>
        <strain evidence="1">NC_groundwater_1482_Ag_S-0.65um_47_24</strain>
    </source>
</reference>
<proteinExistence type="predicted"/>